<evidence type="ECO:0000256" key="4">
    <source>
        <dbReference type="ARBA" id="ARBA00022833"/>
    </source>
</evidence>
<evidence type="ECO:0000256" key="5">
    <source>
        <dbReference type="ARBA" id="ARBA00023242"/>
    </source>
</evidence>
<dbReference type="GO" id="GO:0003677">
    <property type="term" value="F:DNA binding"/>
    <property type="evidence" value="ECO:0007669"/>
    <property type="project" value="InterPro"/>
</dbReference>
<feature type="compositionally biased region" description="Basic and acidic residues" evidence="7">
    <location>
        <begin position="619"/>
        <end position="629"/>
    </location>
</feature>
<evidence type="ECO:0000313" key="10">
    <source>
        <dbReference type="Proteomes" id="UP000696485"/>
    </source>
</evidence>
<dbReference type="Proteomes" id="UP000696485">
    <property type="component" value="Unassembled WGS sequence"/>
</dbReference>
<feature type="region of interest" description="Disordered" evidence="7">
    <location>
        <begin position="619"/>
        <end position="638"/>
    </location>
</feature>
<keyword evidence="5" id="KW-0539">Nucleus</keyword>
<keyword evidence="4" id="KW-0862">Zinc</keyword>
<feature type="region of interest" description="Disordered" evidence="7">
    <location>
        <begin position="566"/>
        <end position="587"/>
    </location>
</feature>
<dbReference type="InterPro" id="IPR011011">
    <property type="entry name" value="Znf_FYVE_PHD"/>
</dbReference>
<dbReference type="PANTHER" id="PTHR46174:SF1">
    <property type="entry name" value="CXXC-TYPE ZINC FINGER PROTEIN 1"/>
    <property type="match status" value="1"/>
</dbReference>
<dbReference type="InterPro" id="IPR013083">
    <property type="entry name" value="Znf_RING/FYVE/PHD"/>
</dbReference>
<reference evidence="9" key="1">
    <citation type="journal article" date="2020" name="Fungal Divers.">
        <title>Resolving the Mortierellaceae phylogeny through synthesis of multi-gene phylogenetics and phylogenomics.</title>
        <authorList>
            <person name="Vandepol N."/>
            <person name="Liber J."/>
            <person name="Desiro A."/>
            <person name="Na H."/>
            <person name="Kennedy M."/>
            <person name="Barry K."/>
            <person name="Grigoriev I.V."/>
            <person name="Miller A.N."/>
            <person name="O'Donnell K."/>
            <person name="Stajich J.E."/>
            <person name="Bonito G."/>
        </authorList>
    </citation>
    <scope>NUCLEOTIDE SEQUENCE</scope>
    <source>
        <strain evidence="9">NVP1</strain>
    </source>
</reference>
<evidence type="ECO:0000256" key="3">
    <source>
        <dbReference type="ARBA" id="ARBA00022771"/>
    </source>
</evidence>
<dbReference type="EMBL" id="JAAAUY010000192">
    <property type="protein sequence ID" value="KAF9333614.1"/>
    <property type="molecule type" value="Genomic_DNA"/>
</dbReference>
<evidence type="ECO:0000256" key="6">
    <source>
        <dbReference type="PROSITE-ProRule" id="PRU00146"/>
    </source>
</evidence>
<dbReference type="PROSITE" id="PS50016">
    <property type="entry name" value="ZF_PHD_2"/>
    <property type="match status" value="1"/>
</dbReference>
<dbReference type="Pfam" id="PF00628">
    <property type="entry name" value="PHD"/>
    <property type="match status" value="1"/>
</dbReference>
<comment type="caution">
    <text evidence="9">The sequence shown here is derived from an EMBL/GenBank/DDBJ whole genome shotgun (WGS) entry which is preliminary data.</text>
</comment>
<feature type="compositionally biased region" description="Acidic residues" evidence="7">
    <location>
        <begin position="309"/>
        <end position="321"/>
    </location>
</feature>
<feature type="domain" description="PHD-type" evidence="8">
    <location>
        <begin position="5"/>
        <end position="55"/>
    </location>
</feature>
<accession>A0A9P5SRV5</accession>
<dbReference type="SMART" id="SM00384">
    <property type="entry name" value="AT_hook"/>
    <property type="match status" value="2"/>
</dbReference>
<organism evidence="9 10">
    <name type="scientific">Podila minutissima</name>
    <dbReference type="NCBI Taxonomy" id="64525"/>
    <lineage>
        <taxon>Eukaryota</taxon>
        <taxon>Fungi</taxon>
        <taxon>Fungi incertae sedis</taxon>
        <taxon>Mucoromycota</taxon>
        <taxon>Mortierellomycotina</taxon>
        <taxon>Mortierellomycetes</taxon>
        <taxon>Mortierellales</taxon>
        <taxon>Mortierellaceae</taxon>
        <taxon>Podila</taxon>
    </lineage>
</organism>
<evidence type="ECO:0000256" key="1">
    <source>
        <dbReference type="ARBA" id="ARBA00004123"/>
    </source>
</evidence>
<dbReference type="GO" id="GO:0008270">
    <property type="term" value="F:zinc ion binding"/>
    <property type="evidence" value="ECO:0007669"/>
    <property type="project" value="UniProtKB-KW"/>
</dbReference>
<dbReference type="AlphaFoldDB" id="A0A9P5SRV5"/>
<feature type="compositionally biased region" description="Low complexity" evidence="7">
    <location>
        <begin position="63"/>
        <end position="74"/>
    </location>
</feature>
<protein>
    <recommendedName>
        <fullName evidence="8">PHD-type domain-containing protein</fullName>
    </recommendedName>
</protein>
<keyword evidence="3 6" id="KW-0863">Zinc-finger</keyword>
<evidence type="ECO:0000256" key="7">
    <source>
        <dbReference type="SAM" id="MobiDB-lite"/>
    </source>
</evidence>
<dbReference type="InterPro" id="IPR037869">
    <property type="entry name" value="Spp1/CFP1"/>
</dbReference>
<feature type="region of interest" description="Disordered" evidence="7">
    <location>
        <begin position="309"/>
        <end position="328"/>
    </location>
</feature>
<evidence type="ECO:0000259" key="8">
    <source>
        <dbReference type="PROSITE" id="PS50016"/>
    </source>
</evidence>
<feature type="region of interest" description="Disordered" evidence="7">
    <location>
        <begin position="55"/>
        <end position="114"/>
    </location>
</feature>
<keyword evidence="10" id="KW-1185">Reference proteome</keyword>
<dbReference type="SMART" id="SM00249">
    <property type="entry name" value="PHD"/>
    <property type="match status" value="1"/>
</dbReference>
<dbReference type="Gene3D" id="3.30.40.10">
    <property type="entry name" value="Zinc/RING finger domain, C3HC4 (zinc finger)"/>
    <property type="match status" value="1"/>
</dbReference>
<dbReference type="SUPFAM" id="SSF57903">
    <property type="entry name" value="FYVE/PHD zinc finger"/>
    <property type="match status" value="1"/>
</dbReference>
<evidence type="ECO:0000313" key="9">
    <source>
        <dbReference type="EMBL" id="KAF9333614.1"/>
    </source>
</evidence>
<dbReference type="GO" id="GO:0048188">
    <property type="term" value="C:Set1C/COMPASS complex"/>
    <property type="evidence" value="ECO:0007669"/>
    <property type="project" value="InterPro"/>
</dbReference>
<dbReference type="InterPro" id="IPR019787">
    <property type="entry name" value="Znf_PHD-finger"/>
</dbReference>
<feature type="compositionally biased region" description="Low complexity" evidence="7">
    <location>
        <begin position="566"/>
        <end position="584"/>
    </location>
</feature>
<feature type="compositionally biased region" description="Basic and acidic residues" evidence="7">
    <location>
        <begin position="89"/>
        <end position="100"/>
    </location>
</feature>
<sequence>MTTSTATCICGSDTEAGFMICCDECDTWMHGPCVSITKNFATGIDLYFCPRCRPQPPSPTPTTPGSSQPSTPTTIDRTPLKRASGRPRKFQDTEPEEQPKRARGRPRKIRDDERRTDATATMWKYVTLDHDIPLRRHWEHRVKPLLLSNNIQELTLLGEIPPPVHIYALSLDDFSTLQALRLEDIQTYSVYVLVRSLPWLRVFEARKIKGSSSESSWDWRPFQHLTQLEELLLWRSEEETASVKTFSLSAAVQHGTDEIYPFDLIQAATDALGPEPGSIAAFMGMAHESFDFFVSDGEEHGFPHHEGVEVEEDDDDDESDYDSAGSGAQTIQVVDQTDSDASGGSNQSYLTTSASTTTSMITQDREVFLPRLRKLALINIGSPTTHRGTDAVIRKLVSRVHSFIYGNSFNILFPVLRTNYSQLRHLCLLEPSGPAWKHGTWQNHVSVFSGMVRLETLTLVNPNMSRKFMLPILDAVLALERLRLVHVVALEQDIENVDAIFLQVVRSKWNNNSSGSGSSNRRLKISLKDDRHEMCHRATSRRGLLHKMWENVEGTFVDDGVSCSASRSSCSSSAGKKGKGSLSSMRPAEEIRSNEEWCDWARVRAKAAGHVVVGCQSPREGKCKGKDESSLSSGGRSSGLSVEIEMVSSWLAYDSGLSQVCMEAWQAH</sequence>
<dbReference type="GO" id="GO:0045893">
    <property type="term" value="P:positive regulation of DNA-templated transcription"/>
    <property type="evidence" value="ECO:0007669"/>
    <property type="project" value="TreeGrafter"/>
</dbReference>
<dbReference type="InterPro" id="IPR017956">
    <property type="entry name" value="AT_hook_DNA-bd_motif"/>
</dbReference>
<gene>
    <name evidence="9" type="ORF">BG006_003385</name>
</gene>
<proteinExistence type="predicted"/>
<comment type="subcellular location">
    <subcellularLocation>
        <location evidence="1">Nucleus</location>
    </subcellularLocation>
</comment>
<name>A0A9P5SRV5_9FUNG</name>
<dbReference type="PANTHER" id="PTHR46174">
    <property type="entry name" value="CXXC-TYPE ZINC FINGER PROTEIN 1"/>
    <property type="match status" value="1"/>
</dbReference>
<dbReference type="InterPro" id="IPR001965">
    <property type="entry name" value="Znf_PHD"/>
</dbReference>
<evidence type="ECO:0000256" key="2">
    <source>
        <dbReference type="ARBA" id="ARBA00022723"/>
    </source>
</evidence>
<keyword evidence="2" id="KW-0479">Metal-binding</keyword>